<dbReference type="Gene3D" id="3.50.50.60">
    <property type="entry name" value="FAD/NAD(P)-binding domain"/>
    <property type="match status" value="2"/>
</dbReference>
<evidence type="ECO:0000256" key="3">
    <source>
        <dbReference type="ARBA" id="ARBA00022630"/>
    </source>
</evidence>
<dbReference type="Proteomes" id="UP000247476">
    <property type="component" value="Unassembled WGS sequence"/>
</dbReference>
<dbReference type="GO" id="GO:0016491">
    <property type="term" value="F:oxidoreductase activity"/>
    <property type="evidence" value="ECO:0007669"/>
    <property type="project" value="UniProtKB-KW"/>
</dbReference>
<dbReference type="AlphaFoldDB" id="A0A2V5KPF4"/>
<comment type="subunit">
    <text evidence="2">Homodimer.</text>
</comment>
<dbReference type="OrthoDB" id="9806179at2"/>
<dbReference type="PRINTS" id="PR00368">
    <property type="entry name" value="FADPNR"/>
</dbReference>
<evidence type="ECO:0000256" key="2">
    <source>
        <dbReference type="ARBA" id="ARBA00011738"/>
    </source>
</evidence>
<evidence type="ECO:0000256" key="4">
    <source>
        <dbReference type="ARBA" id="ARBA00023002"/>
    </source>
</evidence>
<feature type="domain" description="FAD/NAD(P)-binding" evidence="5">
    <location>
        <begin position="4"/>
        <end position="286"/>
    </location>
</feature>
<comment type="caution">
    <text evidence="6">The sequence shown here is derived from an EMBL/GenBank/DDBJ whole genome shotgun (WGS) entry which is preliminary data.</text>
</comment>
<evidence type="ECO:0000256" key="1">
    <source>
        <dbReference type="ARBA" id="ARBA00001974"/>
    </source>
</evidence>
<dbReference type="Pfam" id="PF07992">
    <property type="entry name" value="Pyr_redox_2"/>
    <property type="match status" value="1"/>
</dbReference>
<name>A0A2V5KPF4_9BACL</name>
<proteinExistence type="predicted"/>
<gene>
    <name evidence="6" type="ORF">DLM86_02620</name>
</gene>
<protein>
    <submittedName>
        <fullName evidence="6">Pyridine nucleotide-disulfide oxidoreductase</fullName>
    </submittedName>
</protein>
<dbReference type="EMBL" id="QJVJ01000001">
    <property type="protein sequence ID" value="PYI57350.1"/>
    <property type="molecule type" value="Genomic_DNA"/>
</dbReference>
<evidence type="ECO:0000313" key="7">
    <source>
        <dbReference type="Proteomes" id="UP000247476"/>
    </source>
</evidence>
<dbReference type="PANTHER" id="PTHR48105">
    <property type="entry name" value="THIOREDOXIN REDUCTASE 1-RELATED-RELATED"/>
    <property type="match status" value="1"/>
</dbReference>
<organism evidence="6 7">
    <name type="scientific">Paenibacillus flagellatus</name>
    <dbReference type="NCBI Taxonomy" id="2211139"/>
    <lineage>
        <taxon>Bacteria</taxon>
        <taxon>Bacillati</taxon>
        <taxon>Bacillota</taxon>
        <taxon>Bacilli</taxon>
        <taxon>Bacillales</taxon>
        <taxon>Paenibacillaceae</taxon>
        <taxon>Paenibacillus</taxon>
    </lineage>
</organism>
<dbReference type="InterPro" id="IPR023753">
    <property type="entry name" value="FAD/NAD-binding_dom"/>
</dbReference>
<reference evidence="6 7" key="1">
    <citation type="submission" date="2018-05" db="EMBL/GenBank/DDBJ databases">
        <title>Paenibacillus flagellatus sp. nov., isolated from selenium mineral soil.</title>
        <authorList>
            <person name="Dai X."/>
        </authorList>
    </citation>
    <scope>NUCLEOTIDE SEQUENCE [LARGE SCALE GENOMIC DNA]</scope>
    <source>
        <strain evidence="6 7">DXL2</strain>
    </source>
</reference>
<evidence type="ECO:0000259" key="5">
    <source>
        <dbReference type="Pfam" id="PF07992"/>
    </source>
</evidence>
<keyword evidence="4" id="KW-0560">Oxidoreductase</keyword>
<evidence type="ECO:0000313" key="6">
    <source>
        <dbReference type="EMBL" id="PYI57350.1"/>
    </source>
</evidence>
<comment type="cofactor">
    <cofactor evidence="1">
        <name>FAD</name>
        <dbReference type="ChEBI" id="CHEBI:57692"/>
    </cofactor>
</comment>
<keyword evidence="3" id="KW-0285">Flavoprotein</keyword>
<dbReference type="PRINTS" id="PR00469">
    <property type="entry name" value="PNDRDTASEII"/>
</dbReference>
<dbReference type="RefSeq" id="WP_110838389.1">
    <property type="nucleotide sequence ID" value="NZ_QJVJ01000001.1"/>
</dbReference>
<dbReference type="SUPFAM" id="SSF51905">
    <property type="entry name" value="FAD/NAD(P)-binding domain"/>
    <property type="match status" value="1"/>
</dbReference>
<dbReference type="InterPro" id="IPR050097">
    <property type="entry name" value="Ferredoxin-NADP_redctase_2"/>
</dbReference>
<sequence>MTVYDCLIVGGGIAGLQAAIQIGRYGHSALVADKADGRSTLCRSYHNVLGWPDGISGDELRRLGRTHAERTGVRFVKDEIVSASRRGDTFELVGRDGGAYEAKTVLLATGIVDRFPDLPGLVPCLGKTVYVCPDCDGHEVRNRKTIVMGSGDTGAGMAMVLSAMTADLVFVNHERQPIRPDLAKKLRERDIVVVNEAIADVLESNDGEFQGVKLAGGGDIWADRGFIAFGGNEVRSGLAGQLGAERHENGHIMTDARTKMTTVPNLWAAGDVGVHSEQVAIAMGEGIQAAIWMHKALLRMGEEAPAEARPTAAGSGV</sequence>
<accession>A0A2V5KPF4</accession>
<keyword evidence="7" id="KW-1185">Reference proteome</keyword>
<dbReference type="InterPro" id="IPR036188">
    <property type="entry name" value="FAD/NAD-bd_sf"/>
</dbReference>